<proteinExistence type="predicted"/>
<dbReference type="AlphaFoldDB" id="A0A1I2FHF7"/>
<organism evidence="1 2">
    <name type="scientific">Nannocystis exedens</name>
    <dbReference type="NCBI Taxonomy" id="54"/>
    <lineage>
        <taxon>Bacteria</taxon>
        <taxon>Pseudomonadati</taxon>
        <taxon>Myxococcota</taxon>
        <taxon>Polyangia</taxon>
        <taxon>Nannocystales</taxon>
        <taxon>Nannocystaceae</taxon>
        <taxon>Nannocystis</taxon>
    </lineage>
</organism>
<dbReference type="STRING" id="54.SAMN02745121_06635"/>
<accession>A0A1I2FHF7</accession>
<reference evidence="2" key="1">
    <citation type="submission" date="2016-10" db="EMBL/GenBank/DDBJ databases">
        <authorList>
            <person name="Varghese N."/>
            <person name="Submissions S."/>
        </authorList>
    </citation>
    <scope>NUCLEOTIDE SEQUENCE [LARGE SCALE GENOMIC DNA]</scope>
    <source>
        <strain evidence="2">ATCC 25963</strain>
    </source>
</reference>
<evidence type="ECO:0000313" key="2">
    <source>
        <dbReference type="Proteomes" id="UP000199400"/>
    </source>
</evidence>
<dbReference type="Proteomes" id="UP000199400">
    <property type="component" value="Unassembled WGS sequence"/>
</dbReference>
<keyword evidence="2" id="KW-1185">Reference proteome</keyword>
<gene>
    <name evidence="1" type="ORF">SAMN02745121_06635</name>
</gene>
<evidence type="ECO:0000313" key="1">
    <source>
        <dbReference type="EMBL" id="SFF04040.1"/>
    </source>
</evidence>
<dbReference type="EMBL" id="FOMX01000026">
    <property type="protein sequence ID" value="SFF04040.1"/>
    <property type="molecule type" value="Genomic_DNA"/>
</dbReference>
<name>A0A1I2FHF7_9BACT</name>
<sequence length="234" mass="25884">MRRQGEFYPVITLLADDDFDRHMRRVLGFHTARGWRIKRALVVRRESMPVEFKSLSDIERDRGECAGDPPPDLTPIEVLLDPPRALGRQGAHERRAQLGTSVIGCSASEHAVELQLTKESGAKSLASLRELVQALRPPVAALGSSLFRGPSLAELREATNSFRVELEKIYLSREVLGDKGNGPFADLEAVAWEEGLLVSGNPGEVTNQCWPILRKWAYSVTPASRPSGRAYRSG</sequence>
<protein>
    <submittedName>
        <fullName evidence="1">Uncharacterized protein</fullName>
    </submittedName>
</protein>